<dbReference type="EMBL" id="RBNJ01025445">
    <property type="protein sequence ID" value="RUS15504.1"/>
    <property type="molecule type" value="Genomic_DNA"/>
</dbReference>
<evidence type="ECO:0000256" key="10">
    <source>
        <dbReference type="ARBA" id="ARBA00022898"/>
    </source>
</evidence>
<evidence type="ECO:0000256" key="1">
    <source>
        <dbReference type="ARBA" id="ARBA00001933"/>
    </source>
</evidence>
<dbReference type="PANTHER" id="PTHR12944:SF2">
    <property type="entry name" value="O-PHOSPHOSERYL-TRNA(SEC) SELENIUM TRANSFERASE"/>
    <property type="match status" value="1"/>
</dbReference>
<keyword evidence="18" id="KW-1185">Reference proteome</keyword>
<evidence type="ECO:0000256" key="5">
    <source>
        <dbReference type="ARBA" id="ARBA00012464"/>
    </source>
</evidence>
<feature type="non-terminal residue" evidence="17">
    <location>
        <position position="346"/>
    </location>
</feature>
<dbReference type="GO" id="GO:0098621">
    <property type="term" value="F:O-phosphoseryl-tRNA(Sec) selenium transferase activity"/>
    <property type="evidence" value="ECO:0007669"/>
    <property type="project" value="UniProtKB-EC"/>
</dbReference>
<comment type="function">
    <text evidence="2">Converts O-phosphoseryl-tRNA(Sec) to selenocysteinyl-tRNA(Sec) required for selenoprotein biosynthesis.</text>
</comment>
<dbReference type="Gene3D" id="1.10.10.2160">
    <property type="match status" value="1"/>
</dbReference>
<evidence type="ECO:0000313" key="17">
    <source>
        <dbReference type="EMBL" id="RUS15504.1"/>
    </source>
</evidence>
<dbReference type="UniPathway" id="UPA00906">
    <property type="reaction ID" value="UER00898"/>
</dbReference>
<dbReference type="EC" id="2.9.1.2" evidence="5"/>
<comment type="similarity">
    <text evidence="4">Belongs to the SepSecS family.</text>
</comment>
<evidence type="ECO:0000256" key="12">
    <source>
        <dbReference type="ARBA" id="ARBA00023266"/>
    </source>
</evidence>
<keyword evidence="10" id="KW-0663">Pyridoxal phosphate</keyword>
<dbReference type="SUPFAM" id="SSF53383">
    <property type="entry name" value="PLP-dependent transferases"/>
    <property type="match status" value="1"/>
</dbReference>
<dbReference type="InterPro" id="IPR008829">
    <property type="entry name" value="SepSecS/SepCysS"/>
</dbReference>
<dbReference type="GO" id="GO:0001514">
    <property type="term" value="P:selenocysteine incorporation"/>
    <property type="evidence" value="ECO:0007669"/>
    <property type="project" value="TreeGrafter"/>
</dbReference>
<evidence type="ECO:0000256" key="14">
    <source>
        <dbReference type="ARBA" id="ARBA00032048"/>
    </source>
</evidence>
<evidence type="ECO:0000256" key="16">
    <source>
        <dbReference type="ARBA" id="ARBA00048808"/>
    </source>
</evidence>
<dbReference type="InterPro" id="IPR015421">
    <property type="entry name" value="PyrdxlP-dep_Trfase_major"/>
</dbReference>
<evidence type="ECO:0000313" key="18">
    <source>
        <dbReference type="Proteomes" id="UP000274822"/>
    </source>
</evidence>
<evidence type="ECO:0000256" key="11">
    <source>
        <dbReference type="ARBA" id="ARBA00022917"/>
    </source>
</evidence>
<protein>
    <recommendedName>
        <fullName evidence="6">O-phosphoseryl-tRNA(Sec) selenium transferase</fullName>
        <ecNumber evidence="5">2.9.1.2</ecNumber>
    </recommendedName>
    <alternativeName>
        <fullName evidence="13">Selenocysteine synthase</fullName>
    </alternativeName>
    <alternativeName>
        <fullName evidence="14">Selenocysteinyl-tRNA(Sec) synthase</fullName>
    </alternativeName>
    <alternativeName>
        <fullName evidence="15">Sep-tRNA:Sec-tRNA synthase</fullName>
    </alternativeName>
</protein>
<dbReference type="NCBIfam" id="TIGR03531">
    <property type="entry name" value="selenium_SpcS"/>
    <property type="match status" value="1"/>
</dbReference>
<dbReference type="Pfam" id="PF05889">
    <property type="entry name" value="SepSecS"/>
    <property type="match status" value="1"/>
</dbReference>
<dbReference type="InterPro" id="IPR019872">
    <property type="entry name" value="Sec-tRNA_Se_transferase"/>
</dbReference>
<evidence type="ECO:0000256" key="15">
    <source>
        <dbReference type="ARBA" id="ARBA00032693"/>
    </source>
</evidence>
<dbReference type="PANTHER" id="PTHR12944">
    <property type="entry name" value="SOLUBLE LIVER ANTIGEN/LIVER PANCREAS ANTIGEN"/>
    <property type="match status" value="1"/>
</dbReference>
<evidence type="ECO:0000256" key="8">
    <source>
        <dbReference type="ARBA" id="ARBA00022679"/>
    </source>
</evidence>
<organism evidence="17 18">
    <name type="scientific">Jimgerdemannia flammicorona</name>
    <dbReference type="NCBI Taxonomy" id="994334"/>
    <lineage>
        <taxon>Eukaryota</taxon>
        <taxon>Fungi</taxon>
        <taxon>Fungi incertae sedis</taxon>
        <taxon>Mucoromycota</taxon>
        <taxon>Mucoromycotina</taxon>
        <taxon>Endogonomycetes</taxon>
        <taxon>Endogonales</taxon>
        <taxon>Endogonaceae</taxon>
        <taxon>Jimgerdemannia</taxon>
    </lineage>
</organism>
<keyword evidence="9" id="KW-0694">RNA-binding</keyword>
<evidence type="ECO:0000256" key="6">
    <source>
        <dbReference type="ARBA" id="ARBA00021963"/>
    </source>
</evidence>
<sequence>MVLLGMLIRTSHHHLNTCRHLAMSTSFFDVNHTSVSFARAVHSNSGSMPCVGVIVFVGGLLYIPCTMNPEHFALAADIINSPSYIAQAQQSHNQRDKLWRDLLSQRRIPQKPWSEQDIEWVLGEVAKMDSNNFEGVEGFATWASASARRGLPARSSRGDITGATKQAAAACLLLPMATGMSLVLALRALKERRGPEAKYVIWPRMDQRSCFKAILTAGLVPLVIPNLIDGDQVCTDLTAVERAIAEHGADSIVSIFTTTSCFAPRVPDSLVPISKLCATHGLPHLVNNAYGLASPRCMNAVSEACKRGRVDLYVQSTDKNFLVPVGGAVVAGPDKGLVEEVGRMYP</sequence>
<dbReference type="InterPro" id="IPR015424">
    <property type="entry name" value="PyrdxlP-dep_Trfase"/>
</dbReference>
<evidence type="ECO:0000256" key="3">
    <source>
        <dbReference type="ARBA" id="ARBA00004822"/>
    </source>
</evidence>
<evidence type="ECO:0000256" key="9">
    <source>
        <dbReference type="ARBA" id="ARBA00022884"/>
    </source>
</evidence>
<proteinExistence type="inferred from homology"/>
<name>A0A433PD97_9FUNG</name>
<dbReference type="GO" id="GO:0001717">
    <property type="term" value="P:conversion of seryl-tRNAsec to selenocys-tRNAsec"/>
    <property type="evidence" value="ECO:0007669"/>
    <property type="project" value="InterPro"/>
</dbReference>
<keyword evidence="12" id="KW-0711">Selenium</keyword>
<keyword evidence="8" id="KW-0808">Transferase</keyword>
<dbReference type="Gene3D" id="3.40.640.10">
    <property type="entry name" value="Type I PLP-dependent aspartate aminotransferase-like (Major domain)"/>
    <property type="match status" value="1"/>
</dbReference>
<accession>A0A433PD97</accession>
<evidence type="ECO:0000256" key="13">
    <source>
        <dbReference type="ARBA" id="ARBA00030669"/>
    </source>
</evidence>
<evidence type="ECO:0000256" key="7">
    <source>
        <dbReference type="ARBA" id="ARBA00022555"/>
    </source>
</evidence>
<evidence type="ECO:0000256" key="2">
    <source>
        <dbReference type="ARBA" id="ARBA00002552"/>
    </source>
</evidence>
<dbReference type="GO" id="GO:0000049">
    <property type="term" value="F:tRNA binding"/>
    <property type="evidence" value="ECO:0007669"/>
    <property type="project" value="UniProtKB-KW"/>
</dbReference>
<comment type="caution">
    <text evidence="17">The sequence shown here is derived from an EMBL/GenBank/DDBJ whole genome shotgun (WGS) entry which is preliminary data.</text>
</comment>
<evidence type="ECO:0000256" key="4">
    <source>
        <dbReference type="ARBA" id="ARBA00007037"/>
    </source>
</evidence>
<keyword evidence="7" id="KW-0820">tRNA-binding</keyword>
<keyword evidence="11" id="KW-0648">Protein biosynthesis</keyword>
<dbReference type="AlphaFoldDB" id="A0A433PD97"/>
<dbReference type="Proteomes" id="UP000274822">
    <property type="component" value="Unassembled WGS sequence"/>
</dbReference>
<reference evidence="17 18" key="1">
    <citation type="journal article" date="2018" name="New Phytol.">
        <title>Phylogenomics of Endogonaceae and evolution of mycorrhizas within Mucoromycota.</title>
        <authorList>
            <person name="Chang Y."/>
            <person name="Desiro A."/>
            <person name="Na H."/>
            <person name="Sandor L."/>
            <person name="Lipzen A."/>
            <person name="Clum A."/>
            <person name="Barry K."/>
            <person name="Grigoriev I.V."/>
            <person name="Martin F.M."/>
            <person name="Stajich J.E."/>
            <person name="Smith M.E."/>
            <person name="Bonito G."/>
            <person name="Spatafora J.W."/>
        </authorList>
    </citation>
    <scope>NUCLEOTIDE SEQUENCE [LARGE SCALE GENOMIC DNA]</scope>
    <source>
        <strain evidence="17 18">AD002</strain>
    </source>
</reference>
<gene>
    <name evidence="17" type="ORF">BC938DRAFT_476916</name>
</gene>
<comment type="pathway">
    <text evidence="3">Aminoacyl-tRNA biosynthesis; selenocysteinyl-tRNA(Sec) biosynthesis; selenocysteinyl-tRNA(Sec) from L-seryl-tRNA(Sec) (archaeal/eukaryal route): step 2/2.</text>
</comment>
<comment type="cofactor">
    <cofactor evidence="1">
        <name>pyridoxal 5'-phosphate</name>
        <dbReference type="ChEBI" id="CHEBI:597326"/>
    </cofactor>
</comment>
<comment type="catalytic activity">
    <reaction evidence="16">
        <text>O-phospho-L-seryl-tRNA(Sec) + selenophosphate + H2O = L-selenocysteinyl-tRNA(Sec) + 2 phosphate</text>
        <dbReference type="Rhea" id="RHEA:25041"/>
        <dbReference type="Rhea" id="RHEA-COMP:9743"/>
        <dbReference type="Rhea" id="RHEA-COMP:9947"/>
        <dbReference type="ChEBI" id="CHEBI:15377"/>
        <dbReference type="ChEBI" id="CHEBI:16144"/>
        <dbReference type="ChEBI" id="CHEBI:43474"/>
        <dbReference type="ChEBI" id="CHEBI:78551"/>
        <dbReference type="ChEBI" id="CHEBI:78573"/>
        <dbReference type="EC" id="2.9.1.2"/>
    </reaction>
</comment>